<dbReference type="EMBL" id="JABEMD010000022">
    <property type="protein sequence ID" value="NNH11988.1"/>
    <property type="molecule type" value="Genomic_DNA"/>
</dbReference>
<gene>
    <name evidence="1" type="ORF">HLB16_14000</name>
</gene>
<name>A0A849BCY0_9BURK</name>
<dbReference type="RefSeq" id="WP_151023076.1">
    <property type="nucleotide sequence ID" value="NZ_BAAAEB010000009.1"/>
</dbReference>
<sequence length="101" mass="11038">MSLTPLTLLDVLTKAQKTYPAGKVFSITPAIKQHKPVVVVLVASNGKVTELSYNLLEGTLIETHHGRRAIKRVEEKMVDLPRSAQFDPYRLHSTSGASAGL</sequence>
<protein>
    <submittedName>
        <fullName evidence="1">Uncharacterized protein</fullName>
    </submittedName>
</protein>
<dbReference type="Proteomes" id="UP000542973">
    <property type="component" value="Unassembled WGS sequence"/>
</dbReference>
<evidence type="ECO:0000313" key="1">
    <source>
        <dbReference type="EMBL" id="NNH11988.1"/>
    </source>
</evidence>
<reference evidence="1 2" key="1">
    <citation type="submission" date="2020-05" db="EMBL/GenBank/DDBJ databases">
        <title>MicrobeNet Type strains.</title>
        <authorList>
            <person name="Nicholson A.C."/>
        </authorList>
    </citation>
    <scope>NUCLEOTIDE SEQUENCE [LARGE SCALE GENOMIC DNA]</scope>
    <source>
        <strain evidence="1 2">ATCC 700815</strain>
    </source>
</reference>
<comment type="caution">
    <text evidence="1">The sequence shown here is derived from an EMBL/GenBank/DDBJ whole genome shotgun (WGS) entry which is preliminary data.</text>
</comment>
<organism evidence="1 2">
    <name type="scientific">Cupriavidus gilardii</name>
    <dbReference type="NCBI Taxonomy" id="82541"/>
    <lineage>
        <taxon>Bacteria</taxon>
        <taxon>Pseudomonadati</taxon>
        <taxon>Pseudomonadota</taxon>
        <taxon>Betaproteobacteria</taxon>
        <taxon>Burkholderiales</taxon>
        <taxon>Burkholderiaceae</taxon>
        <taxon>Cupriavidus</taxon>
    </lineage>
</organism>
<dbReference type="AlphaFoldDB" id="A0A849BCY0"/>
<proteinExistence type="predicted"/>
<evidence type="ECO:0000313" key="2">
    <source>
        <dbReference type="Proteomes" id="UP000542973"/>
    </source>
</evidence>
<accession>A0A849BCY0</accession>